<dbReference type="AlphaFoldDB" id="A0A7I8KZ47"/>
<proteinExistence type="predicted"/>
<keyword evidence="3" id="KW-1185">Reference proteome</keyword>
<dbReference type="Pfam" id="PF09762">
    <property type="entry name" value="CCDC93_CC"/>
    <property type="match status" value="1"/>
</dbReference>
<reference evidence="2" key="1">
    <citation type="submission" date="2020-02" db="EMBL/GenBank/DDBJ databases">
        <authorList>
            <person name="Scholz U."/>
            <person name="Mascher M."/>
            <person name="Fiebig A."/>
        </authorList>
    </citation>
    <scope>NUCLEOTIDE SEQUENCE</scope>
</reference>
<accession>A0A7I8KZ47</accession>
<dbReference type="PANTHER" id="PTHR16441:SF0">
    <property type="entry name" value="COILED-COIL DOMAIN-CONTAINING PROTEIN 93"/>
    <property type="match status" value="1"/>
</dbReference>
<gene>
    <name evidence="2" type="ORF">SI8410_09013761</name>
</gene>
<dbReference type="PANTHER" id="PTHR16441">
    <property type="entry name" value="FIDIPIDINE"/>
    <property type="match status" value="1"/>
</dbReference>
<dbReference type="Proteomes" id="UP000663760">
    <property type="component" value="Chromosome 9"/>
</dbReference>
<dbReference type="InterPro" id="IPR019159">
    <property type="entry name" value="CCDC93_CC"/>
</dbReference>
<dbReference type="InterPro" id="IPR039116">
    <property type="entry name" value="CCDC93"/>
</dbReference>
<name>A0A7I8KZ47_SPIIN</name>
<dbReference type="GO" id="GO:0006893">
    <property type="term" value="P:Golgi to plasma membrane transport"/>
    <property type="evidence" value="ECO:0007669"/>
    <property type="project" value="TreeGrafter"/>
</dbReference>
<evidence type="ECO:0000259" key="1">
    <source>
        <dbReference type="Pfam" id="PF09762"/>
    </source>
</evidence>
<protein>
    <recommendedName>
        <fullName evidence="1">CCDC93 coiled-coil domain-containing protein</fullName>
    </recommendedName>
</protein>
<feature type="domain" description="CCDC93 coiled-coil" evidence="1">
    <location>
        <begin position="23"/>
        <end position="313"/>
    </location>
</feature>
<organism evidence="2 3">
    <name type="scientific">Spirodela intermedia</name>
    <name type="common">Intermediate duckweed</name>
    <dbReference type="NCBI Taxonomy" id="51605"/>
    <lineage>
        <taxon>Eukaryota</taxon>
        <taxon>Viridiplantae</taxon>
        <taxon>Streptophyta</taxon>
        <taxon>Embryophyta</taxon>
        <taxon>Tracheophyta</taxon>
        <taxon>Spermatophyta</taxon>
        <taxon>Magnoliopsida</taxon>
        <taxon>Liliopsida</taxon>
        <taxon>Araceae</taxon>
        <taxon>Lemnoideae</taxon>
        <taxon>Spirodela</taxon>
    </lineage>
</organism>
<sequence length="319" mass="36578">MGSSLDGSGYGLPRDLGSQDQMQNEFLLRDIEVREITFQKLEAEVNRRNLSLCKLRSASIELDRKKADLFNEIRVSREKLKNEDLQGAVERLKSMLGVLKDLEKCESDFQSSCKQQCANMQVELVDIEKGISDTDRNKVDDSFLDRSIADAHDKLNSAKRELGAKRRAILSLKRQLDDVPVQSELIQYEHQFSGLYVHIQERLQQTRQYYDTYNALLEMKELMLKELSLLNSISSQFQEAIVDTTGRLKLMDSMEAILKGTQQKLKKVEAGLHAEQKIRDSLEEEYSAAVTEHRRFSSFLKASQVERAKNERLGTQAPI</sequence>
<dbReference type="EMBL" id="LR746272">
    <property type="protein sequence ID" value="CAA7403083.1"/>
    <property type="molecule type" value="Genomic_DNA"/>
</dbReference>
<evidence type="ECO:0000313" key="3">
    <source>
        <dbReference type="Proteomes" id="UP000663760"/>
    </source>
</evidence>
<dbReference type="OrthoDB" id="16092at2759"/>
<evidence type="ECO:0000313" key="2">
    <source>
        <dbReference type="EMBL" id="CAA7403083.1"/>
    </source>
</evidence>